<dbReference type="GO" id="GO:0005789">
    <property type="term" value="C:endoplasmic reticulum membrane"/>
    <property type="evidence" value="ECO:0007669"/>
    <property type="project" value="UniProtKB-SubCell"/>
</dbReference>
<proteinExistence type="inferred from homology"/>
<dbReference type="GO" id="GO:0005509">
    <property type="term" value="F:calcium ion binding"/>
    <property type="evidence" value="ECO:0007669"/>
    <property type="project" value="InterPro"/>
</dbReference>
<dbReference type="KEGG" id="lak:106161727"/>
<evidence type="ECO:0000256" key="5">
    <source>
        <dbReference type="ARBA" id="ARBA00022692"/>
    </source>
</evidence>
<dbReference type="EC" id="3.2.1.-" evidence="21"/>
<dbReference type="PRINTS" id="PR00747">
    <property type="entry name" value="GLYHDRLASE47"/>
</dbReference>
<evidence type="ECO:0000256" key="3">
    <source>
        <dbReference type="ARBA" id="ARBA00004922"/>
    </source>
</evidence>
<dbReference type="Gene3D" id="1.50.10.10">
    <property type="match status" value="1"/>
</dbReference>
<feature type="transmembrane region" description="Helical" evidence="23">
    <location>
        <begin position="47"/>
        <end position="67"/>
    </location>
</feature>
<accession>A0A1S3I8L2</accession>
<keyword evidence="9 19" id="KW-0106">Calcium</keyword>
<dbReference type="InterPro" id="IPR050749">
    <property type="entry name" value="Glycosyl_Hydrolase_47"/>
</dbReference>
<dbReference type="FunFam" id="1.50.10.10:FF:000010">
    <property type="entry name" value="alpha-1,2-Mannosidase"/>
    <property type="match status" value="1"/>
</dbReference>
<evidence type="ECO:0000256" key="13">
    <source>
        <dbReference type="ARBA" id="ARBA00023157"/>
    </source>
</evidence>
<keyword evidence="12 23" id="KW-0472">Membrane</keyword>
<comment type="subcellular location">
    <subcellularLocation>
        <location evidence="2">Endoplasmic reticulum membrane</location>
        <topology evidence="2">Single-pass type II membrane protein</topology>
    </subcellularLocation>
</comment>
<dbReference type="InParanoid" id="A0A1S3I8L2"/>
<evidence type="ECO:0000256" key="11">
    <source>
        <dbReference type="ARBA" id="ARBA00022989"/>
    </source>
</evidence>
<feature type="active site" evidence="18">
    <location>
        <position position="421"/>
    </location>
</feature>
<evidence type="ECO:0000313" key="24">
    <source>
        <dbReference type="Proteomes" id="UP000085678"/>
    </source>
</evidence>
<feature type="active site" description="Proton donor" evidence="18">
    <location>
        <position position="289"/>
    </location>
</feature>
<comment type="catalytic activity">
    <reaction evidence="15">
        <text>N(4)-(alpha-D-Man-(1-&gt;2)-alpha-D-Man-(1-&gt;2)-alpha-D-Man-(1-&gt;3)-[alpha-D-Man-(1-&gt;3)-[alpha-D-Man-(1-&gt;2)-alpha-D-Man-(1-&gt;6)]-alpha-D-Man-(1-&gt;6)]-beta-D-Man-(1-&gt;4)-beta-D-GlcNAc-(1-&gt;4)-beta-D-GlcNAc)-L-asparaginyl-[protein] (N-glucan mannose isomer 8A1,2,3B1,3) + 3 H2O = N(4)-(alpha-D-Man-(1-&gt;3)-[alpha-D-Man-(1-&gt;3)-[alpha-D-Man-(1-&gt;6)]-alpha-D-Man-(1-&gt;6)]-beta-D-Man-(1-&gt;4)-beta-D-GlcNAc-(1-&gt;4)-beta-D-GlcNAc)-L-asparaginyl-[protein] (N-glucan mannose isomer 5A1,2) + 3 beta-D-mannose</text>
        <dbReference type="Rhea" id="RHEA:56028"/>
        <dbReference type="Rhea" id="RHEA-COMP:14358"/>
        <dbReference type="Rhea" id="RHEA-COMP:14367"/>
        <dbReference type="ChEBI" id="CHEBI:15377"/>
        <dbReference type="ChEBI" id="CHEBI:28563"/>
        <dbReference type="ChEBI" id="CHEBI:59087"/>
        <dbReference type="ChEBI" id="CHEBI:60628"/>
        <dbReference type="EC" id="3.2.1.113"/>
    </reaction>
</comment>
<dbReference type="InterPro" id="IPR001382">
    <property type="entry name" value="Glyco_hydro_47"/>
</dbReference>
<feature type="compositionally biased region" description="Basic and acidic residues" evidence="22">
    <location>
        <begin position="82"/>
        <end position="119"/>
    </location>
</feature>
<protein>
    <recommendedName>
        <fullName evidence="21">alpha-1,2-Mannosidase</fullName>
        <ecNumber evidence="21">3.2.1.-</ecNumber>
    </recommendedName>
</protein>
<evidence type="ECO:0000256" key="12">
    <source>
        <dbReference type="ARBA" id="ARBA00023136"/>
    </source>
</evidence>
<sequence>MWSSVDRKDYTAISLGNPYGHYDNSKQVRSASLWRQWNRLSRLQRSVVWLIVILGALSCLYLVPSMLQDRDELDKLSKKPWHKDDVKAGDLNRQKEIKGPNLEELKRRAKKQLEDEKKTTLKIKKKGPPGKRLHDGSLQAPGGPRDGDKGQDNQQHAPPGEQNVVLTPVKDKKEADTNDVKGKVEAKYVSPAPVQTDGDPFSGPKNNQQKAVVDAFRHAWKAYKKYAWGHDQLRPISKDFEEWFGVGLTLIDSLDTMYIMGLKEEFKEARDWVANEMSLDVNRDVNLFECTIRVLGGFLSAYHLTKDQMFLDKARDLGDRLLPAFGSGSKVPFSDVNLKTHKAHPPRWGPDSSTSEVTTIQLEFRDLSKITGDPKYALAADEVTKHVHGLPKKDGLVPIFINARTGNLRSSGTITLGARGDSYYEYLLKMWVQSGKTYDMVKDDYVESVEGIKKHLVRLTEPNKLTYVGELLSGSMFSPKMDHLVCFLPGTLALGHINGLDPQHMELAKKLLYTCYQMYEKMPTGLSPEIAYFNQAPGAPDDIIVKPADRHNLLRPETVESLFYMYRFTGDKKYREWGWKIFLAFEKYTKLEEGYTSISNVMDVRNPRPRNKMESFFLGETLKYFYLLFSDDPKLIPLDKYVFNTEAHPLPIYSSL</sequence>
<evidence type="ECO:0000256" key="18">
    <source>
        <dbReference type="PIRSR" id="PIRSR601382-1"/>
    </source>
</evidence>
<dbReference type="SUPFAM" id="SSF48225">
    <property type="entry name" value="Seven-hairpin glycosidases"/>
    <property type="match status" value="1"/>
</dbReference>
<evidence type="ECO:0000256" key="21">
    <source>
        <dbReference type="RuleBase" id="RU361193"/>
    </source>
</evidence>
<feature type="binding site" evidence="19">
    <location>
        <position position="645"/>
    </location>
    <ligand>
        <name>Ca(2+)</name>
        <dbReference type="ChEBI" id="CHEBI:29108"/>
    </ligand>
</feature>
<feature type="active site" description="Proton donor" evidence="18">
    <location>
        <position position="529"/>
    </location>
</feature>
<dbReference type="AlphaFoldDB" id="A0A1S3I8L2"/>
<dbReference type="PANTHER" id="PTHR11742:SF55">
    <property type="entry name" value="ENDOPLASMIC RETICULUM MANNOSYL-OLIGOSACCHARIDE 1,2-ALPHA-MANNOSIDASE"/>
    <property type="match status" value="1"/>
</dbReference>
<feature type="disulfide bond" evidence="20">
    <location>
        <begin position="486"/>
        <end position="515"/>
    </location>
</feature>
<evidence type="ECO:0000256" key="4">
    <source>
        <dbReference type="ARBA" id="ARBA00007658"/>
    </source>
</evidence>
<dbReference type="InterPro" id="IPR036026">
    <property type="entry name" value="Seven-hairpin_glycosidases"/>
</dbReference>
<name>A0A1S3I8L2_LINAN</name>
<dbReference type="PANTHER" id="PTHR11742">
    <property type="entry name" value="MANNOSYL-OLIGOSACCHARIDE ALPHA-1,2-MANNOSIDASE-RELATED"/>
    <property type="match status" value="1"/>
</dbReference>
<evidence type="ECO:0000256" key="8">
    <source>
        <dbReference type="ARBA" id="ARBA00022824"/>
    </source>
</evidence>
<keyword evidence="11 23" id="KW-1133">Transmembrane helix</keyword>
<keyword evidence="13 20" id="KW-1015">Disulfide bond</keyword>
<gene>
    <name evidence="25" type="primary">LOC106161727</name>
</gene>
<dbReference type="GO" id="GO:0005975">
    <property type="term" value="P:carbohydrate metabolic process"/>
    <property type="evidence" value="ECO:0007669"/>
    <property type="project" value="InterPro"/>
</dbReference>
<dbReference type="GO" id="GO:0034976">
    <property type="term" value="P:response to endoplasmic reticulum stress"/>
    <property type="evidence" value="ECO:0007669"/>
    <property type="project" value="UniProtKB-ARBA"/>
</dbReference>
<feature type="active site" evidence="18">
    <location>
        <position position="557"/>
    </location>
</feature>
<evidence type="ECO:0000256" key="19">
    <source>
        <dbReference type="PIRSR" id="PIRSR601382-2"/>
    </source>
</evidence>
<dbReference type="FunCoup" id="A0A1S3I8L2">
    <property type="interactions" value="2718"/>
</dbReference>
<keyword evidence="10" id="KW-0735">Signal-anchor</keyword>
<evidence type="ECO:0000256" key="17">
    <source>
        <dbReference type="ARBA" id="ARBA00053655"/>
    </source>
</evidence>
<evidence type="ECO:0000256" key="16">
    <source>
        <dbReference type="ARBA" id="ARBA00048605"/>
    </source>
</evidence>
<feature type="region of interest" description="Disordered" evidence="22">
    <location>
        <begin position="82"/>
        <end position="178"/>
    </location>
</feature>
<dbReference type="STRING" id="7574.A0A1S3I8L2"/>
<evidence type="ECO:0000256" key="2">
    <source>
        <dbReference type="ARBA" id="ARBA00004648"/>
    </source>
</evidence>
<reference evidence="25" key="1">
    <citation type="submission" date="2025-08" db="UniProtKB">
        <authorList>
            <consortium name="RefSeq"/>
        </authorList>
    </citation>
    <scope>IDENTIFICATION</scope>
    <source>
        <tissue evidence="25">Gonads</tissue>
    </source>
</reference>
<evidence type="ECO:0000256" key="9">
    <source>
        <dbReference type="ARBA" id="ARBA00022837"/>
    </source>
</evidence>
<evidence type="ECO:0000256" key="1">
    <source>
        <dbReference type="ARBA" id="ARBA00001913"/>
    </source>
</evidence>
<dbReference type="OrthoDB" id="8118055at2759"/>
<evidence type="ECO:0000256" key="14">
    <source>
        <dbReference type="ARBA" id="ARBA00023295"/>
    </source>
</evidence>
<comment type="pathway">
    <text evidence="3">Protein modification; protein glycosylation.</text>
</comment>
<comment type="catalytic activity">
    <reaction evidence="16">
        <text>N(4)-(alpha-D-Man-(1-&gt;2)-alpha-D-Man-(1-&gt;2)-alpha-D-Man-(1-&gt;3)-[alpha-D-Man-(1-&gt;2)-alpha-D-Man-(1-&gt;3)-[alpha-D-Man-(1-&gt;2)-alpha-D-Man-(1-&gt;6)]-alpha-D-Man-(1-&gt;6)]-beta-D-Man-(1-&gt;4)-beta-D-GlcNAc-(1-&gt;4)-beta-D-GlcNAc)-L-asparaginyl-[protein] (N-glucan mannose isomer 9A1,2,3B1,2,3) + 4 H2O = N(4)-(alpha-D-Man-(1-&gt;3)-[alpha-D-Man-(1-&gt;3)-[alpha-D-Man-(1-&gt;6)]-alpha-D-Man-(1-&gt;6)]-beta-D-Man-(1-&gt;4)-beta-D-GlcNAc-(1-&gt;4)-beta-D-GlcNAc)-L-asparaginyl-[protein] (N-glucan mannose isomer 5A1,2) + 4 beta-D-mannose</text>
        <dbReference type="Rhea" id="RHEA:56008"/>
        <dbReference type="Rhea" id="RHEA-COMP:14356"/>
        <dbReference type="Rhea" id="RHEA-COMP:14367"/>
        <dbReference type="ChEBI" id="CHEBI:15377"/>
        <dbReference type="ChEBI" id="CHEBI:28563"/>
        <dbReference type="ChEBI" id="CHEBI:59087"/>
        <dbReference type="ChEBI" id="CHEBI:139493"/>
        <dbReference type="EC" id="3.2.1.113"/>
    </reaction>
</comment>
<comment type="similarity">
    <text evidence="4 21">Belongs to the glycosyl hydrolase 47 family.</text>
</comment>
<keyword evidence="14 21" id="KW-0326">Glycosidase</keyword>
<keyword evidence="24" id="KW-1185">Reference proteome</keyword>
<dbReference type="GeneID" id="106161727"/>
<dbReference type="RefSeq" id="XP_013394206.1">
    <property type="nucleotide sequence ID" value="XM_013538752.1"/>
</dbReference>
<feature type="compositionally biased region" description="Basic residues" evidence="22">
    <location>
        <begin position="120"/>
        <end position="131"/>
    </location>
</feature>
<keyword evidence="8" id="KW-0256">Endoplasmic reticulum</keyword>
<evidence type="ECO:0000256" key="20">
    <source>
        <dbReference type="PIRSR" id="PIRSR601382-3"/>
    </source>
</evidence>
<evidence type="ECO:0000256" key="6">
    <source>
        <dbReference type="ARBA" id="ARBA00022723"/>
    </source>
</evidence>
<keyword evidence="7 21" id="KW-0378">Hydrolase</keyword>
<comment type="cofactor">
    <cofactor evidence="1 19">
        <name>Ca(2+)</name>
        <dbReference type="ChEBI" id="CHEBI:29108"/>
    </cofactor>
</comment>
<dbReference type="GO" id="GO:0004571">
    <property type="term" value="F:mannosyl-oligosaccharide 1,2-alpha-mannosidase activity"/>
    <property type="evidence" value="ECO:0007669"/>
    <property type="project" value="UniProtKB-EC"/>
</dbReference>
<evidence type="ECO:0000313" key="25">
    <source>
        <dbReference type="RefSeq" id="XP_013394206.1"/>
    </source>
</evidence>
<comment type="function">
    <text evidence="17">Involved in glycoprotein quality control targeting of misfolded glycoproteins for degradation. It primarily trims a single alpha-1,2-linked mannose residue from Man(9)GlcNAc(2) to produce Man(8)GlcNAc(2), but at high enzyme concentrations, as found in the ER quality control compartment (ERQC), it further trims the carbohydrates to Man(5-6)GlcNAc(2).</text>
</comment>
<keyword evidence="5 23" id="KW-0812">Transmembrane</keyword>
<evidence type="ECO:0000256" key="15">
    <source>
        <dbReference type="ARBA" id="ARBA00047669"/>
    </source>
</evidence>
<dbReference type="OMA" id="AAFKHSW"/>
<organism evidence="24 25">
    <name type="scientific">Lingula anatina</name>
    <name type="common">Brachiopod</name>
    <name type="synonym">Lingula unguis</name>
    <dbReference type="NCBI Taxonomy" id="7574"/>
    <lineage>
        <taxon>Eukaryota</taxon>
        <taxon>Metazoa</taxon>
        <taxon>Spiralia</taxon>
        <taxon>Lophotrochozoa</taxon>
        <taxon>Brachiopoda</taxon>
        <taxon>Linguliformea</taxon>
        <taxon>Lingulata</taxon>
        <taxon>Lingulida</taxon>
        <taxon>Linguloidea</taxon>
        <taxon>Lingulidae</taxon>
        <taxon>Lingula</taxon>
    </lineage>
</organism>
<evidence type="ECO:0000256" key="7">
    <source>
        <dbReference type="ARBA" id="ARBA00022801"/>
    </source>
</evidence>
<dbReference type="Pfam" id="PF01532">
    <property type="entry name" value="Glyco_hydro_47"/>
    <property type="match status" value="1"/>
</dbReference>
<feature type="compositionally biased region" description="Basic and acidic residues" evidence="22">
    <location>
        <begin position="169"/>
        <end position="178"/>
    </location>
</feature>
<keyword evidence="6 19" id="KW-0479">Metal-binding</keyword>
<dbReference type="Proteomes" id="UP000085678">
    <property type="component" value="Unplaced"/>
</dbReference>
<evidence type="ECO:0000256" key="10">
    <source>
        <dbReference type="ARBA" id="ARBA00022968"/>
    </source>
</evidence>
<dbReference type="InterPro" id="IPR012341">
    <property type="entry name" value="6hp_glycosidase-like_sf"/>
</dbReference>
<dbReference type="GO" id="GO:0010498">
    <property type="term" value="P:proteasomal protein catabolic process"/>
    <property type="evidence" value="ECO:0007669"/>
    <property type="project" value="UniProtKB-ARBA"/>
</dbReference>
<evidence type="ECO:0000256" key="23">
    <source>
        <dbReference type="SAM" id="Phobius"/>
    </source>
</evidence>
<evidence type="ECO:0000256" key="22">
    <source>
        <dbReference type="SAM" id="MobiDB-lite"/>
    </source>
</evidence>